<evidence type="ECO:0000256" key="1">
    <source>
        <dbReference type="SAM" id="Phobius"/>
    </source>
</evidence>
<dbReference type="AlphaFoldDB" id="Q2RQR7"/>
<gene>
    <name evidence="2" type="ordered locus">Rru_A2731</name>
</gene>
<keyword evidence="3" id="KW-1185">Reference proteome</keyword>
<name>Q2RQR7_RHORT</name>
<keyword evidence="1" id="KW-1133">Transmembrane helix</keyword>
<dbReference type="HOGENOM" id="CLU_093444_0_2_5"/>
<proteinExistence type="predicted"/>
<evidence type="ECO:0000313" key="2">
    <source>
        <dbReference type="EMBL" id="ABC23528.1"/>
    </source>
</evidence>
<feature type="transmembrane region" description="Helical" evidence="1">
    <location>
        <begin position="126"/>
        <end position="148"/>
    </location>
</feature>
<dbReference type="Proteomes" id="UP000001929">
    <property type="component" value="Chromosome"/>
</dbReference>
<dbReference type="RefSeq" id="WP_011390541.1">
    <property type="nucleotide sequence ID" value="NC_007643.1"/>
</dbReference>
<feature type="transmembrane region" description="Helical" evidence="1">
    <location>
        <begin position="180"/>
        <end position="201"/>
    </location>
</feature>
<dbReference type="eggNOG" id="COG3932">
    <property type="taxonomic scope" value="Bacteria"/>
</dbReference>
<dbReference type="InterPro" id="IPR010331">
    <property type="entry name" value="ExoD"/>
</dbReference>
<organism evidence="2 3">
    <name type="scientific">Rhodospirillum rubrum (strain ATCC 11170 / ATH 1.1.1 / DSM 467 / LMG 4362 / NCIMB 8255 / S1)</name>
    <dbReference type="NCBI Taxonomy" id="269796"/>
    <lineage>
        <taxon>Bacteria</taxon>
        <taxon>Pseudomonadati</taxon>
        <taxon>Pseudomonadota</taxon>
        <taxon>Alphaproteobacteria</taxon>
        <taxon>Rhodospirillales</taxon>
        <taxon>Rhodospirillaceae</taxon>
        <taxon>Rhodospirillum</taxon>
    </lineage>
</organism>
<dbReference type="PANTHER" id="PTHR41795">
    <property type="entry name" value="EXOPOLYSACCHARIDE SYNTHESIS PROTEIN"/>
    <property type="match status" value="1"/>
</dbReference>
<dbReference type="KEGG" id="rru:Rru_A2731"/>
<evidence type="ECO:0000313" key="3">
    <source>
        <dbReference type="Proteomes" id="UP000001929"/>
    </source>
</evidence>
<keyword evidence="1" id="KW-0812">Transmembrane</keyword>
<dbReference type="Pfam" id="PF06055">
    <property type="entry name" value="ExoD"/>
    <property type="match status" value="1"/>
</dbReference>
<dbReference type="EnsemblBacteria" id="ABC23528">
    <property type="protein sequence ID" value="ABC23528"/>
    <property type="gene ID" value="Rru_A2731"/>
</dbReference>
<accession>Q2RQR7</accession>
<keyword evidence="1" id="KW-0472">Membrane</keyword>
<reference evidence="2 3" key="1">
    <citation type="journal article" date="2011" name="Stand. Genomic Sci.">
        <title>Complete genome sequence of Rhodospirillum rubrum type strain (S1).</title>
        <authorList>
            <person name="Munk A.C."/>
            <person name="Copeland A."/>
            <person name="Lucas S."/>
            <person name="Lapidus A."/>
            <person name="Del Rio T.G."/>
            <person name="Barry K."/>
            <person name="Detter J.C."/>
            <person name="Hammon N."/>
            <person name="Israni S."/>
            <person name="Pitluck S."/>
            <person name="Brettin T."/>
            <person name="Bruce D."/>
            <person name="Han C."/>
            <person name="Tapia R."/>
            <person name="Gilna P."/>
            <person name="Schmutz J."/>
            <person name="Larimer F."/>
            <person name="Land M."/>
            <person name="Kyrpides N.C."/>
            <person name="Mavromatis K."/>
            <person name="Richardson P."/>
            <person name="Rohde M."/>
            <person name="Goker M."/>
            <person name="Klenk H.P."/>
            <person name="Zhang Y."/>
            <person name="Roberts G.P."/>
            <person name="Reslewic S."/>
            <person name="Schwartz D.C."/>
        </authorList>
    </citation>
    <scope>NUCLEOTIDE SEQUENCE [LARGE SCALE GENOMIC DNA]</scope>
    <source>
        <strain evidence="3">ATCC 11170 / ATH 1.1.1 / DSM 467 / LMG 4362 / NCIMB 8255 / S1</strain>
    </source>
</reference>
<sequence length="214" mass="22056">MPHPLPRTTPAPSAARTLAGLRRLPGARGPTLGAVADHLSDRAIPLLLLFLGLAAFVPTPGLPVGMITGSACAVVAFAALIRPGESRPALPGWLSRKPLPRRVLHGVLRRAVPLLRWLERRLRPRLSGLALGAGLGLAYGMVVVHAALVALPIPFGNTLPALAIILIALGILARDGLMVLVGHGVGLAWIAILAGVGRWLAGALAGEPAATFGQ</sequence>
<feature type="transmembrane region" description="Helical" evidence="1">
    <location>
        <begin position="154"/>
        <end position="173"/>
    </location>
</feature>
<dbReference type="PANTHER" id="PTHR41795:SF1">
    <property type="entry name" value="EXOPOLYSACCHARIDE SYNTHESIS PROTEIN"/>
    <property type="match status" value="1"/>
</dbReference>
<protein>
    <submittedName>
        <fullName evidence="2">Exopolysaccharide synthesis, ExoD</fullName>
    </submittedName>
</protein>
<dbReference type="PIRSF" id="PIRSF033239">
    <property type="entry name" value="ExoD"/>
    <property type="match status" value="1"/>
</dbReference>
<dbReference type="EMBL" id="CP000230">
    <property type="protein sequence ID" value="ABC23528.1"/>
    <property type="molecule type" value="Genomic_DNA"/>
</dbReference>
<dbReference type="STRING" id="269796.Rru_A2731"/>
<feature type="transmembrane region" description="Helical" evidence="1">
    <location>
        <begin position="47"/>
        <end position="80"/>
    </location>
</feature>
<dbReference type="PATRIC" id="fig|269796.9.peg.2839"/>